<dbReference type="Proteomes" id="UP000252733">
    <property type="component" value="Unassembled WGS sequence"/>
</dbReference>
<proteinExistence type="predicted"/>
<name>A0A368URS0_9BACT</name>
<sequence length="770" mass="85004">MKLFYYTLIGLIFASSLNANAQPGWDYETKSDANGDFEQIDSWVNGNAPSADGIIDRKIIINGDITRNGDLTPVTVLVNGDFTVNGNYFNNEWEGLLIKSGAKVEIYGNLEASAAVTIDQGGMLIVHGNLTSSNAGLHIKGDLIVTGDFSTDSKTQVNNSGNLIVGGNFYHLGGGLNVKTDDIYILDPDAEVISNGSKVLDKGEYGTIEEFVDDEGDSYLGEIAEVVGLVAYEWTGSVDSDWNNKNNWKGTEVPESVATVKIDVSDNAPVIQSNLTISRLILTSGASVTVNPGASLDILKDVNNNGTIVLSSTNTDISALMLPEKPTKSGNVNVKLELDANEKFYLSSPFQNTELKSFYPDGDSENDFVYVFRKEPNWRWVRVLDSYLSDNGGVNTTEAVATMYKKGKQLNFGGEIINEDVTKVSEGKGFFLFGNPYPTAIDWEDPVGWDRDDFDNTMWSYITIKGERIVQTYNNAGDFLQGEPVIIPEGYDKSTASHIAPYQSVWLMQRTTGQKSITVKREARVKDSPVPLKSASKEDFPSDIIRIQTDNDILIDGTIIYFNELFSEFLGNEDSPKQFNSSSKVPEVYTRINNSAYAINGFPKLTETTYSIVLSVRNKVADEVTMSFDLDKFAAGYHVYLEDKETGSWTNIQQVQKYVYTPAQLGDDHDRFVLHFEQMQEVATSVEENRMFIDEEIVIIGKDDLVMVNIDANLLRNGTASIEVLNMGGVIENRIHTSSTDSEISLPAQRGLYIVKVKVGDVVKTAKIVK</sequence>
<keyword evidence="3" id="KW-1185">Reference proteome</keyword>
<comment type="caution">
    <text evidence="2">The sequence shown here is derived from an EMBL/GenBank/DDBJ whole genome shotgun (WGS) entry which is preliminary data.</text>
</comment>
<protein>
    <submittedName>
        <fullName evidence="2">Putative secreted protein (Por secretion system target)</fullName>
    </submittedName>
</protein>
<dbReference type="EMBL" id="QPIZ01000020">
    <property type="protein sequence ID" value="RCW30835.1"/>
    <property type="molecule type" value="Genomic_DNA"/>
</dbReference>
<evidence type="ECO:0000313" key="3">
    <source>
        <dbReference type="Proteomes" id="UP000252733"/>
    </source>
</evidence>
<dbReference type="RefSeq" id="WP_114437558.1">
    <property type="nucleotide sequence ID" value="NZ_QPIZ01000020.1"/>
</dbReference>
<keyword evidence="1" id="KW-0732">Signal</keyword>
<feature type="chain" id="PRO_5016562473" evidence="1">
    <location>
        <begin position="22"/>
        <end position="770"/>
    </location>
</feature>
<reference evidence="2 3" key="1">
    <citation type="submission" date="2018-07" db="EMBL/GenBank/DDBJ databases">
        <title>Freshwater and sediment microbial communities from various areas in North America, analyzing microbe dynamics in response to fracking.</title>
        <authorList>
            <person name="Lamendella R."/>
        </authorList>
    </citation>
    <scope>NUCLEOTIDE SEQUENCE [LARGE SCALE GENOMIC DNA]</scope>
    <source>
        <strain evidence="2 3">160A</strain>
    </source>
</reference>
<accession>A0A368URS0</accession>
<feature type="signal peptide" evidence="1">
    <location>
        <begin position="1"/>
        <end position="21"/>
    </location>
</feature>
<gene>
    <name evidence="2" type="ORF">DFO77_12053</name>
</gene>
<organism evidence="2 3">
    <name type="scientific">Marinilabilia salmonicolor</name>
    <dbReference type="NCBI Taxonomy" id="989"/>
    <lineage>
        <taxon>Bacteria</taxon>
        <taxon>Pseudomonadati</taxon>
        <taxon>Bacteroidota</taxon>
        <taxon>Bacteroidia</taxon>
        <taxon>Marinilabiliales</taxon>
        <taxon>Marinilabiliaceae</taxon>
        <taxon>Marinilabilia</taxon>
    </lineage>
</organism>
<dbReference type="AlphaFoldDB" id="A0A368URS0"/>
<dbReference type="InterPro" id="IPR026444">
    <property type="entry name" value="Secre_tail"/>
</dbReference>
<evidence type="ECO:0000313" key="2">
    <source>
        <dbReference type="EMBL" id="RCW30835.1"/>
    </source>
</evidence>
<dbReference type="NCBIfam" id="TIGR04183">
    <property type="entry name" value="Por_Secre_tail"/>
    <property type="match status" value="1"/>
</dbReference>
<evidence type="ECO:0000256" key="1">
    <source>
        <dbReference type="SAM" id="SignalP"/>
    </source>
</evidence>